<dbReference type="GO" id="GO:0016491">
    <property type="term" value="F:oxidoreductase activity"/>
    <property type="evidence" value="ECO:0007669"/>
    <property type="project" value="UniProtKB-KW"/>
</dbReference>
<dbReference type="Gene3D" id="3.40.50.740">
    <property type="match status" value="1"/>
</dbReference>
<dbReference type="PANTHER" id="PTHR43742:SF9">
    <property type="entry name" value="TETRATHIONATE REDUCTASE SUBUNIT A"/>
    <property type="match status" value="1"/>
</dbReference>
<dbReference type="InterPro" id="IPR006656">
    <property type="entry name" value="Mopterin_OxRdtase"/>
</dbReference>
<dbReference type="Gene3D" id="3.40.228.10">
    <property type="entry name" value="Dimethylsulfoxide Reductase, domain 2"/>
    <property type="match status" value="1"/>
</dbReference>
<dbReference type="PANTHER" id="PTHR43742">
    <property type="entry name" value="TRIMETHYLAMINE-N-OXIDE REDUCTASE"/>
    <property type="match status" value="1"/>
</dbReference>
<evidence type="ECO:0000256" key="5">
    <source>
        <dbReference type="ARBA" id="ARBA00022729"/>
    </source>
</evidence>
<dbReference type="Pfam" id="PF01568">
    <property type="entry name" value="Molydop_binding"/>
    <property type="match status" value="1"/>
</dbReference>
<reference evidence="10 11" key="1">
    <citation type="submission" date="2018-06" db="EMBL/GenBank/DDBJ databases">
        <title>Complete genome of Desulfovibrio indonesiensis P37SLT.</title>
        <authorList>
            <person name="Crispim J.S."/>
            <person name="Vidigal P.M.P."/>
            <person name="Silva L.C.F."/>
            <person name="Laguardia C.N."/>
            <person name="Araujo L.C."/>
            <person name="Dias R.S."/>
            <person name="Sousa M.P."/>
            <person name="Paula S.O."/>
            <person name="Silva C."/>
        </authorList>
    </citation>
    <scope>NUCLEOTIDE SEQUENCE [LARGE SCALE GENOMIC DNA]</scope>
    <source>
        <strain evidence="10 11">P37SLT</strain>
    </source>
</reference>
<dbReference type="InterPro" id="IPR053557">
    <property type="entry name" value="Molybdopterin-Qrc_component"/>
</dbReference>
<proteinExistence type="inferred from homology"/>
<dbReference type="SUPFAM" id="SSF53706">
    <property type="entry name" value="Formate dehydrogenase/DMSO reductase, domains 1-3"/>
    <property type="match status" value="1"/>
</dbReference>
<keyword evidence="5" id="KW-0732">Signal</keyword>
<keyword evidence="3" id="KW-0500">Molybdenum</keyword>
<evidence type="ECO:0000259" key="9">
    <source>
        <dbReference type="PROSITE" id="PS51669"/>
    </source>
</evidence>
<dbReference type="InterPro" id="IPR006963">
    <property type="entry name" value="Mopterin_OxRdtase_4Fe-4S_dom"/>
</dbReference>
<dbReference type="Gene3D" id="2.20.25.90">
    <property type="entry name" value="ADC-like domains"/>
    <property type="match status" value="1"/>
</dbReference>
<keyword evidence="8" id="KW-0411">Iron-sulfur</keyword>
<evidence type="ECO:0000313" key="11">
    <source>
        <dbReference type="Proteomes" id="UP000448292"/>
    </source>
</evidence>
<gene>
    <name evidence="10" type="ORF">DPQ33_00360</name>
</gene>
<evidence type="ECO:0000256" key="6">
    <source>
        <dbReference type="ARBA" id="ARBA00023002"/>
    </source>
</evidence>
<evidence type="ECO:0000256" key="4">
    <source>
        <dbReference type="ARBA" id="ARBA00022723"/>
    </source>
</evidence>
<dbReference type="GO" id="GO:0043546">
    <property type="term" value="F:molybdopterin cofactor binding"/>
    <property type="evidence" value="ECO:0007669"/>
    <property type="project" value="InterPro"/>
</dbReference>
<keyword evidence="6" id="KW-0560">Oxidoreductase</keyword>
<dbReference type="AlphaFoldDB" id="A0A7M3MIW1"/>
<dbReference type="InterPro" id="IPR009010">
    <property type="entry name" value="Asp_de-COase-like_dom_sf"/>
</dbReference>
<evidence type="ECO:0000256" key="2">
    <source>
        <dbReference type="ARBA" id="ARBA00022485"/>
    </source>
</evidence>
<dbReference type="SUPFAM" id="SSF50692">
    <property type="entry name" value="ADC-like"/>
    <property type="match status" value="1"/>
</dbReference>
<dbReference type="EMBL" id="QMIE01000001">
    <property type="protein sequence ID" value="TVM19724.1"/>
    <property type="molecule type" value="Genomic_DNA"/>
</dbReference>
<feature type="domain" description="4Fe-4S Mo/W bis-MGD-type" evidence="9">
    <location>
        <begin position="50"/>
        <end position="106"/>
    </location>
</feature>
<keyword evidence="7" id="KW-0408">Iron</keyword>
<keyword evidence="4" id="KW-0479">Metal-binding</keyword>
<dbReference type="Pfam" id="PF00384">
    <property type="entry name" value="Molybdopterin"/>
    <property type="match status" value="1"/>
</dbReference>
<sequence>MGIDRRDVIKFIVGGAVGSTLTPIPWKLTDDISIWTQNWPWIPTNIGGKNEYTPTVSKLCPSNSGMLLRTVSGRPVRPQGDPDSPLSGGKISSLAAAEAQMLYSPSRVRRPLRKTSDGTYKAVSWAEAEAILSEKLGNATGGVGVISGDENGSMNEVLSALAAGFGSDDCHFMPGSAQAEAVAYNQLMGGEGQPAYDFEKADYVLAIGADVLESWGPVVATRRAYADMRPHGEDPKSTWVYAGAFQTNTAAGADRFVAMRPGAQVALALGVANLLIKEGASATGLSGFASLAAQYTPEKVAEVAGVSPDALQEIAKGLASAQKPLVVVGAEGNEGGSTAAAIAGIACNMLLGSFKAVPYPRTVVQGAMGRGDMLAKDVASYVAGFKGGKAPEVLITYQANPVYALPGSIKTKEAFENVSFKVCFTTYLSETALASDLILPVPHSLEMVDDVATPYGYGKALYAVARPLVPTLVDAKHPGDFLLGLGAKLGKDLGFASYQKVLEAKARAMGANWADVSRGTVYVSDSQASTYGVRVDADAVAKAAAVVEVADLTLCPVMKLNFGTANCGIPPFNLNTIRGDELDSDYLYAHLNASTAKSKGVAQGDVVRISSAAGTVMAKVNIFEGVMDGVVAIPKNFGHTAFDEFTRGKGDNVSALFAVASEPGTQASVWTGQAVELKRA</sequence>
<accession>A0A7M3MIW1</accession>
<dbReference type="GO" id="GO:0046872">
    <property type="term" value="F:metal ion binding"/>
    <property type="evidence" value="ECO:0007669"/>
    <property type="project" value="UniProtKB-KW"/>
</dbReference>
<evidence type="ECO:0000256" key="3">
    <source>
        <dbReference type="ARBA" id="ARBA00022505"/>
    </source>
</evidence>
<dbReference type="InterPro" id="IPR050612">
    <property type="entry name" value="Prok_Mopterin_Oxidored"/>
</dbReference>
<dbReference type="Gene3D" id="3.30.2070.10">
    <property type="entry name" value="Formate dehydrogenase/DMSO reductase"/>
    <property type="match status" value="1"/>
</dbReference>
<dbReference type="Proteomes" id="UP000448292">
    <property type="component" value="Unassembled WGS sequence"/>
</dbReference>
<dbReference type="RefSeq" id="WP_144301189.1">
    <property type="nucleotide sequence ID" value="NZ_QMIE01000001.1"/>
</dbReference>
<keyword evidence="2" id="KW-0004">4Fe-4S</keyword>
<dbReference type="GO" id="GO:0051539">
    <property type="term" value="F:4 iron, 4 sulfur cluster binding"/>
    <property type="evidence" value="ECO:0007669"/>
    <property type="project" value="UniProtKB-KW"/>
</dbReference>
<dbReference type="OrthoDB" id="9803192at2"/>
<evidence type="ECO:0000256" key="8">
    <source>
        <dbReference type="ARBA" id="ARBA00023014"/>
    </source>
</evidence>
<keyword evidence="11" id="KW-1185">Reference proteome</keyword>
<dbReference type="InterPro" id="IPR006657">
    <property type="entry name" value="MoPterin_dinucl-bd_dom"/>
</dbReference>
<comment type="caution">
    <text evidence="10">The sequence shown here is derived from an EMBL/GenBank/DDBJ whole genome shotgun (WGS) entry which is preliminary data.</text>
</comment>
<comment type="similarity">
    <text evidence="1">Belongs to the prokaryotic molybdopterin-containing oxidoreductase family.</text>
</comment>
<dbReference type="PROSITE" id="PS51669">
    <property type="entry name" value="4FE4S_MOW_BIS_MGD"/>
    <property type="match status" value="1"/>
</dbReference>
<dbReference type="Gene3D" id="2.40.40.20">
    <property type="match status" value="1"/>
</dbReference>
<protein>
    <submittedName>
        <fullName evidence="10">Molybdopterin oxidoreductase</fullName>
    </submittedName>
</protein>
<evidence type="ECO:0000256" key="1">
    <source>
        <dbReference type="ARBA" id="ARBA00010312"/>
    </source>
</evidence>
<evidence type="ECO:0000256" key="7">
    <source>
        <dbReference type="ARBA" id="ARBA00023004"/>
    </source>
</evidence>
<name>A0A7M3MIW1_9BACT</name>
<organism evidence="10 11">
    <name type="scientific">Oceanidesulfovibrio indonesiensis</name>
    <dbReference type="NCBI Taxonomy" id="54767"/>
    <lineage>
        <taxon>Bacteria</taxon>
        <taxon>Pseudomonadati</taxon>
        <taxon>Thermodesulfobacteriota</taxon>
        <taxon>Desulfovibrionia</taxon>
        <taxon>Desulfovibrionales</taxon>
        <taxon>Desulfovibrionaceae</taxon>
        <taxon>Oceanidesulfovibrio</taxon>
    </lineage>
</organism>
<dbReference type="NCBIfam" id="NF041783">
    <property type="entry name" value="mnquin_red_QrcB"/>
    <property type="match status" value="1"/>
</dbReference>
<evidence type="ECO:0000313" key="10">
    <source>
        <dbReference type="EMBL" id="TVM19724.1"/>
    </source>
</evidence>